<sequence>MPLRRTTTESDQALNSQHAGMTGWRVQSGGGEPRGFERHDFHSPVPTCVPSLSHTTRRGVSFLLFCPPLLLFYFVFDRAGLASLRLVTDCPFPRSFGSVKPRAQRRKMSSKRSPQSPPPPRYHDGLILNEEALKIYPELVPTPPPRVHHDSPASQAPIASRASQPNGRDWDTGLHPIEKRRHRAALFWKRPIVWVVVVAAIIIVVLAGILGAVASGKIKIASLAR</sequence>
<evidence type="ECO:0000256" key="2">
    <source>
        <dbReference type="SAM" id="Phobius"/>
    </source>
</evidence>
<dbReference type="EMBL" id="JAUIRO010000006">
    <property type="protein sequence ID" value="KAK0710076.1"/>
    <property type="molecule type" value="Genomic_DNA"/>
</dbReference>
<protein>
    <submittedName>
        <fullName evidence="3">Uncharacterized protein</fullName>
    </submittedName>
</protein>
<evidence type="ECO:0000313" key="3">
    <source>
        <dbReference type="EMBL" id="KAK0710076.1"/>
    </source>
</evidence>
<accession>A0AA40DQT4</accession>
<keyword evidence="4" id="KW-1185">Reference proteome</keyword>
<keyword evidence="2" id="KW-0472">Membrane</keyword>
<feature type="region of interest" description="Disordered" evidence="1">
    <location>
        <begin position="98"/>
        <end position="123"/>
    </location>
</feature>
<feature type="region of interest" description="Disordered" evidence="1">
    <location>
        <begin position="1"/>
        <end position="24"/>
    </location>
</feature>
<evidence type="ECO:0000313" key="4">
    <source>
        <dbReference type="Proteomes" id="UP001172101"/>
    </source>
</evidence>
<organism evidence="3 4">
    <name type="scientific">Lasiosphaeria miniovina</name>
    <dbReference type="NCBI Taxonomy" id="1954250"/>
    <lineage>
        <taxon>Eukaryota</taxon>
        <taxon>Fungi</taxon>
        <taxon>Dikarya</taxon>
        <taxon>Ascomycota</taxon>
        <taxon>Pezizomycotina</taxon>
        <taxon>Sordariomycetes</taxon>
        <taxon>Sordariomycetidae</taxon>
        <taxon>Sordariales</taxon>
        <taxon>Lasiosphaeriaceae</taxon>
        <taxon>Lasiosphaeria</taxon>
    </lineage>
</organism>
<dbReference type="AlphaFoldDB" id="A0AA40DQT4"/>
<gene>
    <name evidence="3" type="ORF">B0T26DRAFT_431827</name>
</gene>
<feature type="transmembrane region" description="Helical" evidence="2">
    <location>
        <begin position="59"/>
        <end position="76"/>
    </location>
</feature>
<dbReference type="GeneID" id="85318241"/>
<feature type="compositionally biased region" description="Polar residues" evidence="1">
    <location>
        <begin position="9"/>
        <end position="19"/>
    </location>
</feature>
<name>A0AA40DQT4_9PEZI</name>
<feature type="region of interest" description="Disordered" evidence="1">
    <location>
        <begin position="144"/>
        <end position="174"/>
    </location>
</feature>
<keyword evidence="2" id="KW-1133">Transmembrane helix</keyword>
<dbReference type="RefSeq" id="XP_060293380.1">
    <property type="nucleotide sequence ID" value="XM_060434971.1"/>
</dbReference>
<reference evidence="3" key="1">
    <citation type="submission" date="2023-06" db="EMBL/GenBank/DDBJ databases">
        <title>Genome-scale phylogeny and comparative genomics of the fungal order Sordariales.</title>
        <authorList>
            <consortium name="Lawrence Berkeley National Laboratory"/>
            <person name="Hensen N."/>
            <person name="Bonometti L."/>
            <person name="Westerberg I."/>
            <person name="Brannstrom I.O."/>
            <person name="Guillou S."/>
            <person name="Cros-Aarteil S."/>
            <person name="Calhoun S."/>
            <person name="Haridas S."/>
            <person name="Kuo A."/>
            <person name="Mondo S."/>
            <person name="Pangilinan J."/>
            <person name="Riley R."/>
            <person name="LaButti K."/>
            <person name="Andreopoulos B."/>
            <person name="Lipzen A."/>
            <person name="Chen C."/>
            <person name="Yanf M."/>
            <person name="Daum C."/>
            <person name="Ng V."/>
            <person name="Clum A."/>
            <person name="Steindorff A."/>
            <person name="Ohm R."/>
            <person name="Martin F."/>
            <person name="Silar P."/>
            <person name="Natvig D."/>
            <person name="Lalanne C."/>
            <person name="Gautier V."/>
            <person name="Ament-velasquez S.L."/>
            <person name="Kruys A."/>
            <person name="Hutchinson M.I."/>
            <person name="Powell A.J."/>
            <person name="Barry K."/>
            <person name="Miller A.N."/>
            <person name="Grigoriev I.V."/>
            <person name="Debuchy R."/>
            <person name="Gladieux P."/>
            <person name="Thoren M.H."/>
            <person name="Johannesson H."/>
        </authorList>
    </citation>
    <scope>NUCLEOTIDE SEQUENCE</scope>
    <source>
        <strain evidence="3">SMH2392-1A</strain>
    </source>
</reference>
<dbReference type="Proteomes" id="UP001172101">
    <property type="component" value="Unassembled WGS sequence"/>
</dbReference>
<feature type="transmembrane region" description="Helical" evidence="2">
    <location>
        <begin position="191"/>
        <end position="214"/>
    </location>
</feature>
<proteinExistence type="predicted"/>
<comment type="caution">
    <text evidence="3">The sequence shown here is derived from an EMBL/GenBank/DDBJ whole genome shotgun (WGS) entry which is preliminary data.</text>
</comment>
<keyword evidence="2" id="KW-0812">Transmembrane</keyword>
<evidence type="ECO:0000256" key="1">
    <source>
        <dbReference type="SAM" id="MobiDB-lite"/>
    </source>
</evidence>